<evidence type="ECO:0000259" key="2">
    <source>
        <dbReference type="PROSITE" id="PS50104"/>
    </source>
</evidence>
<proteinExistence type="predicted"/>
<organism evidence="3 4">
    <name type="scientific">Trifolium pratense</name>
    <name type="common">Red clover</name>
    <dbReference type="NCBI Taxonomy" id="57577"/>
    <lineage>
        <taxon>Eukaryota</taxon>
        <taxon>Viridiplantae</taxon>
        <taxon>Streptophyta</taxon>
        <taxon>Embryophyta</taxon>
        <taxon>Tracheophyta</taxon>
        <taxon>Spermatophyta</taxon>
        <taxon>Magnoliopsida</taxon>
        <taxon>eudicotyledons</taxon>
        <taxon>Gunneridae</taxon>
        <taxon>Pentapetalae</taxon>
        <taxon>rosids</taxon>
        <taxon>fabids</taxon>
        <taxon>Fabales</taxon>
        <taxon>Fabaceae</taxon>
        <taxon>Papilionoideae</taxon>
        <taxon>50 kb inversion clade</taxon>
        <taxon>NPAAA clade</taxon>
        <taxon>Hologalegina</taxon>
        <taxon>IRL clade</taxon>
        <taxon>Trifolieae</taxon>
        <taxon>Trifolium</taxon>
    </lineage>
</organism>
<dbReference type="Gene3D" id="3.40.50.10140">
    <property type="entry name" value="Toll/interleukin-1 receptor homology (TIR) domain"/>
    <property type="match status" value="1"/>
</dbReference>
<comment type="caution">
    <text evidence="3">The sequence shown here is derived from an EMBL/GenBank/DDBJ whole genome shotgun (WGS) entry which is preliminary data.</text>
</comment>
<feature type="non-terminal residue" evidence="3">
    <location>
        <position position="171"/>
    </location>
</feature>
<dbReference type="EMBL" id="ASHM01123996">
    <property type="protein sequence ID" value="PNX57543.1"/>
    <property type="molecule type" value="Genomic_DNA"/>
</dbReference>
<accession>A0A2K3JU24</accession>
<dbReference type="InterPro" id="IPR035897">
    <property type="entry name" value="Toll_tir_struct_dom_sf"/>
</dbReference>
<dbReference type="ExpressionAtlas" id="A0A2K3JU24">
    <property type="expression patterns" value="baseline"/>
</dbReference>
<sequence>MSSSNKFESIYTDLTKNYDVYLSFCDQDSSSFVSKLCNTLKSEAEVAVFWDDERYAKLTVSESVLNVIGKCKMVIIIFSKNYAKSSRCLQELDKITECCRTTCRLIVVPLLYDGTYASYRPSHTNLYAESDFLYRMLIEETTNEEDKFMTWVAANSKATTYSGPIDAVNKC</sequence>
<dbReference type="PANTHER" id="PTHR32009">
    <property type="entry name" value="TMV RESISTANCE PROTEIN N-LIKE"/>
    <property type="match status" value="1"/>
</dbReference>
<dbReference type="SMART" id="SM00255">
    <property type="entry name" value="TIR"/>
    <property type="match status" value="1"/>
</dbReference>
<dbReference type="SUPFAM" id="SSF52200">
    <property type="entry name" value="Toll/Interleukin receptor TIR domain"/>
    <property type="match status" value="1"/>
</dbReference>
<dbReference type="AlphaFoldDB" id="A0A2K3JU24"/>
<evidence type="ECO:0000313" key="4">
    <source>
        <dbReference type="Proteomes" id="UP000236291"/>
    </source>
</evidence>
<dbReference type="PANTHER" id="PTHR32009:SF151">
    <property type="entry name" value="TIR DOMAIN-CONTAINING PROTEIN-RELATED"/>
    <property type="match status" value="1"/>
</dbReference>
<feature type="domain" description="TIR" evidence="2">
    <location>
        <begin position="16"/>
        <end position="137"/>
    </location>
</feature>
<name>A0A2K3JU24_TRIPR</name>
<dbReference type="Pfam" id="PF01582">
    <property type="entry name" value="TIR"/>
    <property type="match status" value="1"/>
</dbReference>
<protein>
    <submittedName>
        <fullName evidence="3">Disease resistance protein (TIR-NBS-LRR class)</fullName>
    </submittedName>
</protein>
<reference evidence="3 4" key="2">
    <citation type="journal article" date="2017" name="Front. Plant Sci.">
        <title>Gene Classification and Mining of Molecular Markers Useful in Red Clover (Trifolium pratense) Breeding.</title>
        <authorList>
            <person name="Istvanek J."/>
            <person name="Dluhosova J."/>
            <person name="Dluhos P."/>
            <person name="Patkova L."/>
            <person name="Nedelnik J."/>
            <person name="Repkova J."/>
        </authorList>
    </citation>
    <scope>NUCLEOTIDE SEQUENCE [LARGE SCALE GENOMIC DNA]</scope>
    <source>
        <strain evidence="4">cv. Tatra</strain>
        <tissue evidence="3">Young leaves</tissue>
    </source>
</reference>
<gene>
    <name evidence="3" type="ORF">L195_g058748</name>
</gene>
<keyword evidence="1" id="KW-0520">NAD</keyword>
<evidence type="ECO:0000256" key="1">
    <source>
        <dbReference type="ARBA" id="ARBA00023027"/>
    </source>
</evidence>
<evidence type="ECO:0000313" key="3">
    <source>
        <dbReference type="EMBL" id="PNX57543.1"/>
    </source>
</evidence>
<dbReference type="InterPro" id="IPR000157">
    <property type="entry name" value="TIR_dom"/>
</dbReference>
<reference evidence="3 4" key="1">
    <citation type="journal article" date="2014" name="Am. J. Bot.">
        <title>Genome assembly and annotation for red clover (Trifolium pratense; Fabaceae).</title>
        <authorList>
            <person name="Istvanek J."/>
            <person name="Jaros M."/>
            <person name="Krenek A."/>
            <person name="Repkova J."/>
        </authorList>
    </citation>
    <scope>NUCLEOTIDE SEQUENCE [LARGE SCALE GENOMIC DNA]</scope>
    <source>
        <strain evidence="4">cv. Tatra</strain>
        <tissue evidence="3">Young leaves</tissue>
    </source>
</reference>
<dbReference type="Proteomes" id="UP000236291">
    <property type="component" value="Unassembled WGS sequence"/>
</dbReference>
<dbReference type="GO" id="GO:0007165">
    <property type="term" value="P:signal transduction"/>
    <property type="evidence" value="ECO:0007669"/>
    <property type="project" value="InterPro"/>
</dbReference>
<dbReference type="PROSITE" id="PS50104">
    <property type="entry name" value="TIR"/>
    <property type="match status" value="1"/>
</dbReference>